<dbReference type="Proteomes" id="UP000262379">
    <property type="component" value="Unassembled WGS sequence"/>
</dbReference>
<proteinExistence type="predicted"/>
<keyword evidence="5" id="KW-0547">Nucleotide-binding</keyword>
<evidence type="ECO:0000256" key="5">
    <source>
        <dbReference type="ARBA" id="ARBA00022741"/>
    </source>
</evidence>
<evidence type="ECO:0000256" key="1">
    <source>
        <dbReference type="ARBA" id="ARBA00000085"/>
    </source>
</evidence>
<evidence type="ECO:0000313" key="12">
    <source>
        <dbReference type="EMBL" id="RFC67900.1"/>
    </source>
</evidence>
<evidence type="ECO:0000256" key="2">
    <source>
        <dbReference type="ARBA" id="ARBA00012438"/>
    </source>
</evidence>
<feature type="domain" description="Histidine kinase" evidence="11">
    <location>
        <begin position="267"/>
        <end position="462"/>
    </location>
</feature>
<dbReference type="RefSeq" id="WP_116623736.1">
    <property type="nucleotide sequence ID" value="NZ_QURN01000006.1"/>
</dbReference>
<dbReference type="InterPro" id="IPR011712">
    <property type="entry name" value="Sig_transdc_His_kin_sub3_dim/P"/>
</dbReference>
<organism evidence="12 13">
    <name type="scientific">Mesorhizobium denitrificans</name>
    <dbReference type="NCBI Taxonomy" id="2294114"/>
    <lineage>
        <taxon>Bacteria</taxon>
        <taxon>Pseudomonadati</taxon>
        <taxon>Pseudomonadota</taxon>
        <taxon>Alphaproteobacteria</taxon>
        <taxon>Hyphomicrobiales</taxon>
        <taxon>Phyllobacteriaceae</taxon>
        <taxon>Mesorhizobium</taxon>
    </lineage>
</organism>
<feature type="coiled-coil region" evidence="9">
    <location>
        <begin position="236"/>
        <end position="263"/>
    </location>
</feature>
<dbReference type="Gene3D" id="1.20.5.1930">
    <property type="match status" value="1"/>
</dbReference>
<dbReference type="AlphaFoldDB" id="A0A371XF87"/>
<keyword evidence="9" id="KW-0175">Coiled coil</keyword>
<keyword evidence="10" id="KW-0812">Transmembrane</keyword>
<dbReference type="InterPro" id="IPR036890">
    <property type="entry name" value="HATPase_C_sf"/>
</dbReference>
<evidence type="ECO:0000313" key="13">
    <source>
        <dbReference type="Proteomes" id="UP000262379"/>
    </source>
</evidence>
<gene>
    <name evidence="12" type="ORF">DY251_09980</name>
</gene>
<reference evidence="13" key="1">
    <citation type="submission" date="2018-08" db="EMBL/GenBank/DDBJ databases">
        <authorList>
            <person name="Im W.T."/>
        </authorList>
    </citation>
    <scope>NUCLEOTIDE SEQUENCE [LARGE SCALE GENOMIC DNA]</scope>
    <source>
        <strain evidence="13">LA-28</strain>
    </source>
</reference>
<dbReference type="InterPro" id="IPR003594">
    <property type="entry name" value="HATPase_dom"/>
</dbReference>
<comment type="caution">
    <text evidence="12">The sequence shown here is derived from an EMBL/GenBank/DDBJ whole genome shotgun (WGS) entry which is preliminary data.</text>
</comment>
<dbReference type="Pfam" id="PF02518">
    <property type="entry name" value="HATPase_c"/>
    <property type="match status" value="1"/>
</dbReference>
<dbReference type="GO" id="GO:0000155">
    <property type="term" value="F:phosphorelay sensor kinase activity"/>
    <property type="evidence" value="ECO:0007669"/>
    <property type="project" value="InterPro"/>
</dbReference>
<dbReference type="EC" id="2.7.13.3" evidence="2"/>
<keyword evidence="4" id="KW-0808">Transferase</keyword>
<evidence type="ECO:0000259" key="11">
    <source>
        <dbReference type="PROSITE" id="PS50109"/>
    </source>
</evidence>
<dbReference type="InterPro" id="IPR050482">
    <property type="entry name" value="Sensor_HK_TwoCompSys"/>
</dbReference>
<sequence length="466" mass="51432">MYLKRALDAWNSLTLARQFLLAGGMVFLLAMFVIGNLVSRQIEEAVTRNSAASTALYVDSVIAPLLPDMQRAETLDDFVVRALDETLSQGALGRRLLSFKLWKRDGTILYAKDKNLVGRKFPPGDELSAAWNGQFVAKLDQLHGAESEAEQQSAEPLLEIYNPVLQPWSGDVVAVSEFYEIATDFKRDLEAAKLRSWFVVCGSALLIFAILSIIVFRGSRTIESQRRSLASRVGELSGLLEQNRHLRQRVQRASQRASAHNERYLRRVGAELHDGPAQLLAFASLRLESPNLLGSARKPPESAKEINLIKSSLDEAMDEIRNICNGLVLPKVETAKLPEVLRMAVDAHVRRTGSLVDLNITEPSLMLVPSEKICIYRFVQETLNNTYRHAPGARASVTQTVEDNRLVIAVTDLGSGFDVSDTRPEALGLAGLRERVESLGGEFCLKSSPQGTTVTMAIPVEEHATA</sequence>
<dbReference type="GO" id="GO:0005524">
    <property type="term" value="F:ATP binding"/>
    <property type="evidence" value="ECO:0007669"/>
    <property type="project" value="UniProtKB-KW"/>
</dbReference>
<protein>
    <recommendedName>
        <fullName evidence="2">histidine kinase</fullName>
        <ecNumber evidence="2">2.7.13.3</ecNumber>
    </recommendedName>
</protein>
<dbReference type="GO" id="GO:0016020">
    <property type="term" value="C:membrane"/>
    <property type="evidence" value="ECO:0007669"/>
    <property type="project" value="InterPro"/>
</dbReference>
<name>A0A371XF87_9HYPH</name>
<evidence type="ECO:0000256" key="3">
    <source>
        <dbReference type="ARBA" id="ARBA00022553"/>
    </source>
</evidence>
<dbReference type="Pfam" id="PF07730">
    <property type="entry name" value="HisKA_3"/>
    <property type="match status" value="1"/>
</dbReference>
<evidence type="ECO:0000256" key="8">
    <source>
        <dbReference type="ARBA" id="ARBA00023012"/>
    </source>
</evidence>
<evidence type="ECO:0000256" key="4">
    <source>
        <dbReference type="ARBA" id="ARBA00022679"/>
    </source>
</evidence>
<dbReference type="EMBL" id="QURN01000006">
    <property type="protein sequence ID" value="RFC67900.1"/>
    <property type="molecule type" value="Genomic_DNA"/>
</dbReference>
<dbReference type="Gene3D" id="3.30.565.10">
    <property type="entry name" value="Histidine kinase-like ATPase, C-terminal domain"/>
    <property type="match status" value="1"/>
</dbReference>
<evidence type="ECO:0000256" key="10">
    <source>
        <dbReference type="SAM" id="Phobius"/>
    </source>
</evidence>
<dbReference type="PANTHER" id="PTHR24421:SF10">
    <property type="entry name" value="NITRATE_NITRITE SENSOR PROTEIN NARQ"/>
    <property type="match status" value="1"/>
</dbReference>
<keyword evidence="3" id="KW-0597">Phosphoprotein</keyword>
<evidence type="ECO:0000256" key="6">
    <source>
        <dbReference type="ARBA" id="ARBA00022777"/>
    </source>
</evidence>
<keyword evidence="13" id="KW-1185">Reference proteome</keyword>
<feature type="transmembrane region" description="Helical" evidence="10">
    <location>
        <begin position="20"/>
        <end position="38"/>
    </location>
</feature>
<evidence type="ECO:0000256" key="7">
    <source>
        <dbReference type="ARBA" id="ARBA00022840"/>
    </source>
</evidence>
<accession>A0A371XF87</accession>
<dbReference type="InterPro" id="IPR005467">
    <property type="entry name" value="His_kinase_dom"/>
</dbReference>
<keyword evidence="10" id="KW-0472">Membrane</keyword>
<dbReference type="GO" id="GO:0046983">
    <property type="term" value="F:protein dimerization activity"/>
    <property type="evidence" value="ECO:0007669"/>
    <property type="project" value="InterPro"/>
</dbReference>
<dbReference type="PROSITE" id="PS50109">
    <property type="entry name" value="HIS_KIN"/>
    <property type="match status" value="1"/>
</dbReference>
<feature type="transmembrane region" description="Helical" evidence="10">
    <location>
        <begin position="196"/>
        <end position="216"/>
    </location>
</feature>
<dbReference type="SUPFAM" id="SSF55874">
    <property type="entry name" value="ATPase domain of HSP90 chaperone/DNA topoisomerase II/histidine kinase"/>
    <property type="match status" value="1"/>
</dbReference>
<keyword evidence="6 12" id="KW-0418">Kinase</keyword>
<comment type="catalytic activity">
    <reaction evidence="1">
        <text>ATP + protein L-histidine = ADP + protein N-phospho-L-histidine.</text>
        <dbReference type="EC" id="2.7.13.3"/>
    </reaction>
</comment>
<dbReference type="PANTHER" id="PTHR24421">
    <property type="entry name" value="NITRATE/NITRITE SENSOR PROTEIN NARX-RELATED"/>
    <property type="match status" value="1"/>
</dbReference>
<keyword evidence="8" id="KW-0902">Two-component regulatory system</keyword>
<evidence type="ECO:0000256" key="9">
    <source>
        <dbReference type="SAM" id="Coils"/>
    </source>
</evidence>
<keyword evidence="7" id="KW-0067">ATP-binding</keyword>
<keyword evidence="10" id="KW-1133">Transmembrane helix</keyword>
<dbReference type="CDD" id="cd16917">
    <property type="entry name" value="HATPase_UhpB-NarQ-NarX-like"/>
    <property type="match status" value="1"/>
</dbReference>